<organism evidence="2">
    <name type="scientific">Desulfobacca acetoxidans</name>
    <dbReference type="NCBI Taxonomy" id="60893"/>
    <lineage>
        <taxon>Bacteria</taxon>
        <taxon>Pseudomonadati</taxon>
        <taxon>Thermodesulfobacteriota</taxon>
        <taxon>Desulfobaccia</taxon>
        <taxon>Desulfobaccales</taxon>
        <taxon>Desulfobaccaceae</taxon>
        <taxon>Desulfobacca</taxon>
    </lineage>
</organism>
<dbReference type="AlphaFoldDB" id="A0A7C3SMD4"/>
<dbReference type="SUPFAM" id="SSF47240">
    <property type="entry name" value="Ferritin-like"/>
    <property type="match status" value="1"/>
</dbReference>
<dbReference type="EMBL" id="DTHB01000060">
    <property type="protein sequence ID" value="HGB15707.1"/>
    <property type="molecule type" value="Genomic_DNA"/>
</dbReference>
<dbReference type="InterPro" id="IPR007029">
    <property type="entry name" value="YHS_dom"/>
</dbReference>
<name>A0A7C3SMD4_9BACT</name>
<dbReference type="InterPro" id="IPR009078">
    <property type="entry name" value="Ferritin-like_SF"/>
</dbReference>
<reference evidence="2" key="1">
    <citation type="journal article" date="2020" name="mSystems">
        <title>Genome- and Community-Level Interaction Insights into Carbon Utilization and Element Cycling Functions of Hydrothermarchaeota in Hydrothermal Sediment.</title>
        <authorList>
            <person name="Zhou Z."/>
            <person name="Liu Y."/>
            <person name="Xu W."/>
            <person name="Pan J."/>
            <person name="Luo Z.H."/>
            <person name="Li M."/>
        </authorList>
    </citation>
    <scope>NUCLEOTIDE SEQUENCE [LARGE SCALE GENOMIC DNA]</scope>
    <source>
        <strain evidence="2">SpSt-776</strain>
    </source>
</reference>
<dbReference type="GO" id="GO:0016491">
    <property type="term" value="F:oxidoreductase activity"/>
    <property type="evidence" value="ECO:0007669"/>
    <property type="project" value="InterPro"/>
</dbReference>
<proteinExistence type="predicted"/>
<accession>A0A7C3SMD4</accession>
<evidence type="ECO:0000259" key="1">
    <source>
        <dbReference type="SMART" id="SM00746"/>
    </source>
</evidence>
<protein>
    <submittedName>
        <fullName evidence="2">YHS domain-containing protein</fullName>
    </submittedName>
</protein>
<dbReference type="Gene3D" id="1.10.620.20">
    <property type="entry name" value="Ribonucleotide Reductase, subunit A"/>
    <property type="match status" value="1"/>
</dbReference>
<sequence>MAKEEKRICTVDPVCNMDLAATHTQHMYDFEDVTYYFCSELCKEEFARQPEKYVKKD</sequence>
<comment type="caution">
    <text evidence="2">The sequence shown here is derived from an EMBL/GenBank/DDBJ whole genome shotgun (WGS) entry which is preliminary data.</text>
</comment>
<gene>
    <name evidence="2" type="ORF">ENV62_10795</name>
</gene>
<dbReference type="SMART" id="SM00746">
    <property type="entry name" value="TRASH"/>
    <property type="match status" value="1"/>
</dbReference>
<dbReference type="InterPro" id="IPR012348">
    <property type="entry name" value="RNR-like"/>
</dbReference>
<feature type="domain" description="TRASH" evidence="1">
    <location>
        <begin position="12"/>
        <end position="50"/>
    </location>
</feature>
<evidence type="ECO:0000313" key="2">
    <source>
        <dbReference type="EMBL" id="HGB15707.1"/>
    </source>
</evidence>
<dbReference type="Pfam" id="PF04945">
    <property type="entry name" value="YHS"/>
    <property type="match status" value="1"/>
</dbReference>
<dbReference type="InterPro" id="IPR011017">
    <property type="entry name" value="TRASH_dom"/>
</dbReference>